<name>U2V5Q8_9ACTN</name>
<dbReference type="SFLD" id="SFLDS00029">
    <property type="entry name" value="Radical_SAM"/>
    <property type="match status" value="1"/>
</dbReference>
<evidence type="ECO:0000256" key="3">
    <source>
        <dbReference type="ARBA" id="ARBA00022723"/>
    </source>
</evidence>
<reference evidence="8 9" key="1">
    <citation type="submission" date="2013-08" db="EMBL/GenBank/DDBJ databases">
        <authorList>
            <person name="Durkin A.S."/>
            <person name="Haft D.R."/>
            <person name="McCorrison J."/>
            <person name="Torralba M."/>
            <person name="Gillis M."/>
            <person name="Haft D.H."/>
            <person name="Methe B."/>
            <person name="Sutton G."/>
            <person name="Nelson K.E."/>
        </authorList>
    </citation>
    <scope>NUCLEOTIDE SEQUENCE [LARGE SCALE GENOMIC DNA]</scope>
    <source>
        <strain evidence="8 9">F0195</strain>
    </source>
</reference>
<accession>U2V5Q8</accession>
<dbReference type="PANTHER" id="PTHR43409">
    <property type="entry name" value="ANAEROBIC MAGNESIUM-PROTOPORPHYRIN IX MONOMETHYL ESTER CYCLASE-RELATED"/>
    <property type="match status" value="1"/>
</dbReference>
<gene>
    <name evidence="8" type="ORF">HMPREF1316_2462</name>
</gene>
<keyword evidence="4" id="KW-0408">Iron</keyword>
<dbReference type="InterPro" id="IPR007197">
    <property type="entry name" value="rSAM"/>
</dbReference>
<dbReference type="InterPro" id="IPR023404">
    <property type="entry name" value="rSAM_horseshoe"/>
</dbReference>
<evidence type="ECO:0000256" key="2">
    <source>
        <dbReference type="ARBA" id="ARBA00022691"/>
    </source>
</evidence>
<dbReference type="InterPro" id="IPR051198">
    <property type="entry name" value="BchE-like"/>
</dbReference>
<dbReference type="OrthoDB" id="9777636at2"/>
<dbReference type="Proteomes" id="UP000016638">
    <property type="component" value="Unassembled WGS sequence"/>
</dbReference>
<dbReference type="SFLD" id="SFLDG01082">
    <property type="entry name" value="B12-binding_domain_containing"/>
    <property type="match status" value="1"/>
</dbReference>
<dbReference type="PROSITE" id="PS51257">
    <property type="entry name" value="PROKAR_LIPOPROTEIN"/>
    <property type="match status" value="1"/>
</dbReference>
<evidence type="ECO:0000259" key="7">
    <source>
        <dbReference type="PROSITE" id="PS51918"/>
    </source>
</evidence>
<comment type="cofactor">
    <cofactor evidence="1">
        <name>[4Fe-4S] cluster</name>
        <dbReference type="ChEBI" id="CHEBI:49883"/>
    </cofactor>
</comment>
<keyword evidence="9" id="KW-1185">Reference proteome</keyword>
<feature type="region of interest" description="Disordered" evidence="6">
    <location>
        <begin position="289"/>
        <end position="309"/>
    </location>
</feature>
<organism evidence="8 9">
    <name type="scientific">Olsenella profusa F0195</name>
    <dbReference type="NCBI Taxonomy" id="1125712"/>
    <lineage>
        <taxon>Bacteria</taxon>
        <taxon>Bacillati</taxon>
        <taxon>Actinomycetota</taxon>
        <taxon>Coriobacteriia</taxon>
        <taxon>Coriobacteriales</taxon>
        <taxon>Atopobiaceae</taxon>
        <taxon>Olsenella</taxon>
    </lineage>
</organism>
<evidence type="ECO:0000313" key="8">
    <source>
        <dbReference type="EMBL" id="ERL07986.1"/>
    </source>
</evidence>
<dbReference type="PROSITE" id="PS51918">
    <property type="entry name" value="RADICAL_SAM"/>
    <property type="match status" value="1"/>
</dbReference>
<dbReference type="Pfam" id="PF04055">
    <property type="entry name" value="Radical_SAM"/>
    <property type="match status" value="1"/>
</dbReference>
<keyword evidence="2" id="KW-0949">S-adenosyl-L-methionine</keyword>
<protein>
    <submittedName>
        <fullName evidence="8">Radical SAM domain protein</fullName>
    </submittedName>
</protein>
<dbReference type="EMBL" id="AWEZ01000048">
    <property type="protein sequence ID" value="ERL07986.1"/>
    <property type="molecule type" value="Genomic_DNA"/>
</dbReference>
<evidence type="ECO:0000256" key="6">
    <source>
        <dbReference type="SAM" id="MobiDB-lite"/>
    </source>
</evidence>
<keyword evidence="5" id="KW-0411">Iron-sulfur</keyword>
<comment type="caution">
    <text evidence="8">The sequence shown here is derived from an EMBL/GenBank/DDBJ whole genome shotgun (WGS) entry which is preliminary data.</text>
</comment>
<dbReference type="Gene3D" id="3.80.30.20">
    <property type="entry name" value="tm_1862 like domain"/>
    <property type="match status" value="1"/>
</dbReference>
<proteinExistence type="predicted"/>
<keyword evidence="3" id="KW-0479">Metal-binding</keyword>
<dbReference type="GO" id="GO:0003824">
    <property type="term" value="F:catalytic activity"/>
    <property type="evidence" value="ECO:0007669"/>
    <property type="project" value="InterPro"/>
</dbReference>
<dbReference type="GO" id="GO:0051536">
    <property type="term" value="F:iron-sulfur cluster binding"/>
    <property type="evidence" value="ECO:0007669"/>
    <property type="project" value="UniProtKB-KW"/>
</dbReference>
<dbReference type="RefSeq" id="WP_021726341.1">
    <property type="nucleotide sequence ID" value="NZ_AWEZ01000048.1"/>
</dbReference>
<evidence type="ECO:0000313" key="9">
    <source>
        <dbReference type="Proteomes" id="UP000016638"/>
    </source>
</evidence>
<dbReference type="SFLD" id="SFLDG01095">
    <property type="entry name" value="Uncharacterised_Radical_SAM_Su"/>
    <property type="match status" value="1"/>
</dbReference>
<feature type="domain" description="Radical SAM core" evidence="7">
    <location>
        <begin position="11"/>
        <end position="238"/>
    </location>
</feature>
<evidence type="ECO:0000256" key="4">
    <source>
        <dbReference type="ARBA" id="ARBA00023004"/>
    </source>
</evidence>
<dbReference type="eggNOG" id="COG1032">
    <property type="taxonomic scope" value="Bacteria"/>
</dbReference>
<dbReference type="STRING" id="1125712.HMPREF1316_2462"/>
<dbReference type="PATRIC" id="fig|1125712.3.peg.1465"/>
<dbReference type="InterPro" id="IPR058240">
    <property type="entry name" value="rSAM_sf"/>
</dbReference>
<dbReference type="PANTHER" id="PTHR43409:SF4">
    <property type="entry name" value="RADICAL SAM SUPERFAMILY PROTEIN"/>
    <property type="match status" value="1"/>
</dbReference>
<dbReference type="GO" id="GO:0046872">
    <property type="term" value="F:metal ion binding"/>
    <property type="evidence" value="ECO:0007669"/>
    <property type="project" value="UniProtKB-KW"/>
</dbReference>
<dbReference type="SMART" id="SM00729">
    <property type="entry name" value="Elp3"/>
    <property type="match status" value="1"/>
</dbReference>
<dbReference type="SUPFAM" id="SSF102114">
    <property type="entry name" value="Radical SAM enzymes"/>
    <property type="match status" value="1"/>
</dbReference>
<evidence type="ECO:0000256" key="5">
    <source>
        <dbReference type="ARBA" id="ARBA00023014"/>
    </source>
</evidence>
<dbReference type="AlphaFoldDB" id="U2V5Q8"/>
<dbReference type="InterPro" id="IPR006638">
    <property type="entry name" value="Elp3/MiaA/NifB-like_rSAM"/>
</dbReference>
<evidence type="ECO:0000256" key="1">
    <source>
        <dbReference type="ARBA" id="ARBA00001966"/>
    </source>
</evidence>
<sequence length="309" mass="34503">MRYEGQICRTPRERASFMLPISVGCPYNRCKFCDLFKHLSYRTLPFEQVKAEVGRIAATGRSPRGVMLGDGNAFGVRTEDLLAVLELIHRQLPGCASVSADATISSIAAKSDEELAKIATGGLRTLYIGIESGLDDVLAFMHKEHDNTTARRQIARLHAAGMEYGAHIMTGIAGHGRDIENARATAAFLNGTKPLYICNFSLFLHRDVELGREVERDSFVPASEQENLHEDRELVSLLEGPVDFDGFHDYVELRVHGSLPEDRERMLRQLDAAIKEFEVEEPLFSMVGSIARQREPKDEEDPEETRVAS</sequence>